<comment type="caution">
    <text evidence="11">The sequence shown here is derived from an EMBL/GenBank/DDBJ whole genome shotgun (WGS) entry which is preliminary data.</text>
</comment>
<keyword evidence="12" id="KW-1185">Reference proteome</keyword>
<evidence type="ECO:0000256" key="2">
    <source>
        <dbReference type="ARBA" id="ARBA00012616"/>
    </source>
</evidence>
<dbReference type="SUPFAM" id="SSF103025">
    <property type="entry name" value="Folate-binding domain"/>
    <property type="match status" value="1"/>
</dbReference>
<evidence type="ECO:0000256" key="6">
    <source>
        <dbReference type="ARBA" id="ARBA00047665"/>
    </source>
</evidence>
<protein>
    <recommendedName>
        <fullName evidence="2 7">Aminomethyltransferase</fullName>
        <ecNumber evidence="2 7">2.1.2.10</ecNumber>
    </recommendedName>
    <alternativeName>
        <fullName evidence="5 7">Glycine cleavage system T protein</fullName>
    </alternativeName>
</protein>
<evidence type="ECO:0000256" key="4">
    <source>
        <dbReference type="ARBA" id="ARBA00022679"/>
    </source>
</evidence>
<dbReference type="FunFam" id="3.30.70.1400:FF:000001">
    <property type="entry name" value="Aminomethyltransferase"/>
    <property type="match status" value="1"/>
</dbReference>
<evidence type="ECO:0000313" key="11">
    <source>
        <dbReference type="EMBL" id="KYH31928.1"/>
    </source>
</evidence>
<keyword evidence="3 7" id="KW-0032">Aminotransferase</keyword>
<dbReference type="PIRSF" id="PIRSF006487">
    <property type="entry name" value="GcvT"/>
    <property type="match status" value="1"/>
</dbReference>
<dbReference type="PANTHER" id="PTHR43757:SF2">
    <property type="entry name" value="AMINOMETHYLTRANSFERASE, MITOCHONDRIAL"/>
    <property type="match status" value="1"/>
</dbReference>
<comment type="similarity">
    <text evidence="1 7">Belongs to the GcvT family.</text>
</comment>
<dbReference type="EMBL" id="LTBC01000006">
    <property type="protein sequence ID" value="KYH31928.1"/>
    <property type="molecule type" value="Genomic_DNA"/>
</dbReference>
<feature type="domain" description="GCVT N-terminal" evidence="9">
    <location>
        <begin position="9"/>
        <end position="265"/>
    </location>
</feature>
<dbReference type="PANTHER" id="PTHR43757">
    <property type="entry name" value="AMINOMETHYLTRANSFERASE"/>
    <property type="match status" value="1"/>
</dbReference>
<dbReference type="InterPro" id="IPR027266">
    <property type="entry name" value="TrmE/GcvT-like"/>
</dbReference>
<dbReference type="OrthoDB" id="9774591at2"/>
<proteinExistence type="inferred from homology"/>
<organism evidence="11 12">
    <name type="scientific">Moorella mulderi DSM 14980</name>
    <dbReference type="NCBI Taxonomy" id="1122241"/>
    <lineage>
        <taxon>Bacteria</taxon>
        <taxon>Bacillati</taxon>
        <taxon>Bacillota</taxon>
        <taxon>Clostridia</taxon>
        <taxon>Neomoorellales</taxon>
        <taxon>Neomoorellaceae</taxon>
        <taxon>Neomoorella</taxon>
    </lineage>
</organism>
<evidence type="ECO:0000256" key="8">
    <source>
        <dbReference type="PIRSR" id="PIRSR006487-1"/>
    </source>
</evidence>
<dbReference type="SUPFAM" id="SSF101790">
    <property type="entry name" value="Aminomethyltransferase beta-barrel domain"/>
    <property type="match status" value="1"/>
</dbReference>
<comment type="function">
    <text evidence="7">The glycine cleavage system catalyzes the degradation of glycine.</text>
</comment>
<evidence type="ECO:0000256" key="1">
    <source>
        <dbReference type="ARBA" id="ARBA00008609"/>
    </source>
</evidence>
<dbReference type="AlphaFoldDB" id="A0A151AWB6"/>
<dbReference type="Proteomes" id="UP000075670">
    <property type="component" value="Unassembled WGS sequence"/>
</dbReference>
<dbReference type="InterPro" id="IPR006223">
    <property type="entry name" value="GcvT"/>
</dbReference>
<evidence type="ECO:0000313" key="12">
    <source>
        <dbReference type="Proteomes" id="UP000075670"/>
    </source>
</evidence>
<keyword evidence="4 7" id="KW-0808">Transferase</keyword>
<dbReference type="InterPro" id="IPR013977">
    <property type="entry name" value="GcvT_C"/>
</dbReference>
<dbReference type="FunFam" id="2.40.30.110:FF:000003">
    <property type="entry name" value="Aminomethyltransferase"/>
    <property type="match status" value="1"/>
</dbReference>
<dbReference type="InterPro" id="IPR028896">
    <property type="entry name" value="GcvT/YgfZ/DmdA"/>
</dbReference>
<dbReference type="Gene3D" id="2.40.30.110">
    <property type="entry name" value="Aminomethyltransferase beta-barrel domains"/>
    <property type="match status" value="1"/>
</dbReference>
<evidence type="ECO:0000259" key="9">
    <source>
        <dbReference type="Pfam" id="PF01571"/>
    </source>
</evidence>
<dbReference type="RefSeq" id="WP_062284239.1">
    <property type="nucleotide sequence ID" value="NZ_LTBC01000006.1"/>
</dbReference>
<dbReference type="Gene3D" id="3.30.70.1400">
    <property type="entry name" value="Aminomethyltransferase beta-barrel domains"/>
    <property type="match status" value="1"/>
</dbReference>
<feature type="domain" description="Aminomethyltransferase C-terminal" evidence="10">
    <location>
        <begin position="284"/>
        <end position="361"/>
    </location>
</feature>
<gene>
    <name evidence="7 11" type="primary">gcvT</name>
    <name evidence="11" type="ORF">MOMUL_18100</name>
</gene>
<dbReference type="EC" id="2.1.2.10" evidence="2 7"/>
<comment type="subunit">
    <text evidence="7">The glycine cleavage system is composed of four proteins: P, T, L and H.</text>
</comment>
<dbReference type="InterPro" id="IPR029043">
    <property type="entry name" value="GcvT/YgfZ_C"/>
</dbReference>
<comment type="catalytic activity">
    <reaction evidence="6 7">
        <text>N(6)-[(R)-S(8)-aminomethyldihydrolipoyl]-L-lysyl-[protein] + (6S)-5,6,7,8-tetrahydrofolate = N(6)-[(R)-dihydrolipoyl]-L-lysyl-[protein] + (6R)-5,10-methylene-5,6,7,8-tetrahydrofolate + NH4(+)</text>
        <dbReference type="Rhea" id="RHEA:16945"/>
        <dbReference type="Rhea" id="RHEA-COMP:10475"/>
        <dbReference type="Rhea" id="RHEA-COMP:10492"/>
        <dbReference type="ChEBI" id="CHEBI:15636"/>
        <dbReference type="ChEBI" id="CHEBI:28938"/>
        <dbReference type="ChEBI" id="CHEBI:57453"/>
        <dbReference type="ChEBI" id="CHEBI:83100"/>
        <dbReference type="ChEBI" id="CHEBI:83143"/>
        <dbReference type="EC" id="2.1.2.10"/>
    </reaction>
</comment>
<dbReference type="GO" id="GO:0019464">
    <property type="term" value="P:glycine decarboxylation via glycine cleavage system"/>
    <property type="evidence" value="ECO:0007669"/>
    <property type="project" value="UniProtKB-UniRule"/>
</dbReference>
<dbReference type="GO" id="GO:0005960">
    <property type="term" value="C:glycine cleavage complex"/>
    <property type="evidence" value="ECO:0007669"/>
    <property type="project" value="InterPro"/>
</dbReference>
<dbReference type="Pfam" id="PF08669">
    <property type="entry name" value="GCV_T_C"/>
    <property type="match status" value="1"/>
</dbReference>
<dbReference type="Gene3D" id="3.30.1360.120">
    <property type="entry name" value="Probable tRNA modification gtpase trme, domain 1"/>
    <property type="match status" value="1"/>
</dbReference>
<name>A0A151AWB6_9FIRM</name>
<evidence type="ECO:0000256" key="5">
    <source>
        <dbReference type="ARBA" id="ARBA00031395"/>
    </source>
</evidence>
<reference evidence="11 12" key="1">
    <citation type="submission" date="2016-02" db="EMBL/GenBank/DDBJ databases">
        <title>Genome sequence of Moorella mulderi DSM 14980.</title>
        <authorList>
            <person name="Poehlein A."/>
            <person name="Daniel R."/>
        </authorList>
    </citation>
    <scope>NUCLEOTIDE SEQUENCE [LARGE SCALE GENOMIC DNA]</scope>
    <source>
        <strain evidence="11 12">DSM 14980</strain>
    </source>
</reference>
<dbReference type="GO" id="GO:0008168">
    <property type="term" value="F:methyltransferase activity"/>
    <property type="evidence" value="ECO:0007669"/>
    <property type="project" value="UniProtKB-KW"/>
</dbReference>
<dbReference type="GO" id="GO:0005829">
    <property type="term" value="C:cytosol"/>
    <property type="evidence" value="ECO:0007669"/>
    <property type="project" value="TreeGrafter"/>
</dbReference>
<feature type="binding site" evidence="8">
    <location>
        <position position="198"/>
    </location>
    <ligand>
        <name>substrate</name>
    </ligand>
</feature>
<dbReference type="InterPro" id="IPR022903">
    <property type="entry name" value="GcvT_bac"/>
</dbReference>
<evidence type="ECO:0000256" key="3">
    <source>
        <dbReference type="ARBA" id="ARBA00022576"/>
    </source>
</evidence>
<dbReference type="GO" id="GO:0032259">
    <property type="term" value="P:methylation"/>
    <property type="evidence" value="ECO:0007669"/>
    <property type="project" value="UniProtKB-KW"/>
</dbReference>
<dbReference type="GO" id="GO:0008483">
    <property type="term" value="F:transaminase activity"/>
    <property type="evidence" value="ECO:0007669"/>
    <property type="project" value="UniProtKB-KW"/>
</dbReference>
<dbReference type="PATRIC" id="fig|1122241.3.peg.1917"/>
<dbReference type="Gene3D" id="4.10.1250.10">
    <property type="entry name" value="Aminomethyltransferase fragment"/>
    <property type="match status" value="1"/>
</dbReference>
<sequence>MAGLKKTPLYEEHIGAGARMVEFGGWLMPVQYTGIIEEHRQVRNCAGLFDVSHMGEIVIKGPDAFNLVQKLITNDAARATGDRVLYSPMCYPDGGVVDDLLVYPQGEGEYLLVVNAGNIDKDFAWIRENTAGLAVEISDISPATAQLALQGPLALAILQPLTDVEIALLGYYRWTRGRVLGVDCLISRTGYTGEDGFEIYFEAGNAPAMWRQLLAAGQKAGLVPAGLGARDTLRLEAALPLYGHELGPAINPLEAGLSRFVCLEKGEFNGRAALAAQREAGIKRRLVGLAMVDRGIPRPGYPVLAGGREIGYITSGSYAPTLEKNIALALMAAGSVSAGAEVEVSIRDRLQRAVVVDLPFYRRTKK</sequence>
<dbReference type="NCBIfam" id="NF001567">
    <property type="entry name" value="PRK00389.1"/>
    <property type="match status" value="1"/>
</dbReference>
<dbReference type="GO" id="GO:0004047">
    <property type="term" value="F:aminomethyltransferase activity"/>
    <property type="evidence" value="ECO:0007669"/>
    <property type="project" value="UniProtKB-UniRule"/>
</dbReference>
<accession>A0A151AWB6</accession>
<evidence type="ECO:0000256" key="7">
    <source>
        <dbReference type="HAMAP-Rule" id="MF_00259"/>
    </source>
</evidence>
<dbReference type="NCBIfam" id="TIGR00528">
    <property type="entry name" value="gcvT"/>
    <property type="match status" value="1"/>
</dbReference>
<dbReference type="Pfam" id="PF01571">
    <property type="entry name" value="GCV_T"/>
    <property type="match status" value="1"/>
</dbReference>
<dbReference type="HAMAP" id="MF_00259">
    <property type="entry name" value="GcvT"/>
    <property type="match status" value="1"/>
</dbReference>
<keyword evidence="11" id="KW-0489">Methyltransferase</keyword>
<evidence type="ECO:0000259" key="10">
    <source>
        <dbReference type="Pfam" id="PF08669"/>
    </source>
</evidence>
<dbReference type="InterPro" id="IPR006222">
    <property type="entry name" value="GCVT_N"/>
</dbReference>